<name>A0ABV7JJT3_9SPHI</name>
<keyword evidence="3" id="KW-1185">Reference proteome</keyword>
<sequence>MPGSRATRGCSSPATTARRFQQRSTWGKSPSSRPMVSPAGGMAPLPYSITVRIMAILKGGALHGKVGGLIYYTRNGVSYARSVPKPGAAPPSPAQLAQRLRMKLAMQFLAPLAPVLEKTFKPWNRQVYSGLNWATKQVLQDAVAGEYPDLYIDAPRVKVSWGALPRLDKPELSPGGDGRFTLRWIPGSGRFADNNEPVFLLIYNETHGHVVVSDGTACRGHGQLTLQVAQEVLRGKVHGYAFLTDRARRSASKSVFLGTVSAQ</sequence>
<dbReference type="InterPro" id="IPR046233">
    <property type="entry name" value="DUF6266"/>
</dbReference>
<reference evidence="3" key="1">
    <citation type="journal article" date="2019" name="Int. J. Syst. Evol. Microbiol.">
        <title>The Global Catalogue of Microorganisms (GCM) 10K type strain sequencing project: providing services to taxonomists for standard genome sequencing and annotation.</title>
        <authorList>
            <consortium name="The Broad Institute Genomics Platform"/>
            <consortium name="The Broad Institute Genome Sequencing Center for Infectious Disease"/>
            <person name="Wu L."/>
            <person name="Ma J."/>
        </authorList>
    </citation>
    <scope>NUCLEOTIDE SEQUENCE [LARGE SCALE GENOMIC DNA]</scope>
    <source>
        <strain evidence="3">KCTC 52416</strain>
    </source>
</reference>
<dbReference type="EMBL" id="JBHRTA010000036">
    <property type="protein sequence ID" value="MFC3198271.1"/>
    <property type="molecule type" value="Genomic_DNA"/>
</dbReference>
<dbReference type="Pfam" id="PF19781">
    <property type="entry name" value="DUF6266"/>
    <property type="match status" value="1"/>
</dbReference>
<evidence type="ECO:0000313" key="3">
    <source>
        <dbReference type="Proteomes" id="UP001595526"/>
    </source>
</evidence>
<accession>A0ABV7JJT3</accession>
<dbReference type="RefSeq" id="WP_379022767.1">
    <property type="nucleotide sequence ID" value="NZ_JBHRTA010000036.1"/>
</dbReference>
<feature type="compositionally biased region" description="Polar residues" evidence="1">
    <location>
        <begin position="9"/>
        <end position="34"/>
    </location>
</feature>
<feature type="region of interest" description="Disordered" evidence="1">
    <location>
        <begin position="1"/>
        <end position="37"/>
    </location>
</feature>
<evidence type="ECO:0000313" key="2">
    <source>
        <dbReference type="EMBL" id="MFC3198271.1"/>
    </source>
</evidence>
<organism evidence="2 3">
    <name type="scientific">Parapedobacter deserti</name>
    <dbReference type="NCBI Taxonomy" id="1912957"/>
    <lineage>
        <taxon>Bacteria</taxon>
        <taxon>Pseudomonadati</taxon>
        <taxon>Bacteroidota</taxon>
        <taxon>Sphingobacteriia</taxon>
        <taxon>Sphingobacteriales</taxon>
        <taxon>Sphingobacteriaceae</taxon>
        <taxon>Parapedobacter</taxon>
    </lineage>
</organism>
<dbReference type="Proteomes" id="UP001595526">
    <property type="component" value="Unassembled WGS sequence"/>
</dbReference>
<protein>
    <submittedName>
        <fullName evidence="2">DUF6266 family protein</fullName>
    </submittedName>
</protein>
<proteinExistence type="predicted"/>
<gene>
    <name evidence="2" type="ORF">ACFOET_11670</name>
</gene>
<comment type="caution">
    <text evidence="2">The sequence shown here is derived from an EMBL/GenBank/DDBJ whole genome shotgun (WGS) entry which is preliminary data.</text>
</comment>
<evidence type="ECO:0000256" key="1">
    <source>
        <dbReference type="SAM" id="MobiDB-lite"/>
    </source>
</evidence>